<dbReference type="PANTHER" id="PTHR34139">
    <property type="entry name" value="UPF0331 PROTEIN MJ0127"/>
    <property type="match status" value="1"/>
</dbReference>
<dbReference type="GO" id="GO:0004540">
    <property type="term" value="F:RNA nuclease activity"/>
    <property type="evidence" value="ECO:0007669"/>
    <property type="project" value="InterPro"/>
</dbReference>
<comment type="similarity">
    <text evidence="6">Belongs to the HepT RNase toxin family.</text>
</comment>
<dbReference type="EMBL" id="FRAH01000004">
    <property type="protein sequence ID" value="SHJ69351.1"/>
    <property type="molecule type" value="Genomic_DNA"/>
</dbReference>
<evidence type="ECO:0000256" key="5">
    <source>
        <dbReference type="ARBA" id="ARBA00022801"/>
    </source>
</evidence>
<dbReference type="Gene3D" id="1.20.120.580">
    <property type="entry name" value="bsu32300-like"/>
    <property type="match status" value="1"/>
</dbReference>
<evidence type="ECO:0000256" key="3">
    <source>
        <dbReference type="ARBA" id="ARBA00022722"/>
    </source>
</evidence>
<dbReference type="GO" id="GO:0000166">
    <property type="term" value="F:nucleotide binding"/>
    <property type="evidence" value="ECO:0007669"/>
    <property type="project" value="UniProtKB-KW"/>
</dbReference>
<evidence type="ECO:0000313" key="8">
    <source>
        <dbReference type="Proteomes" id="UP000183975"/>
    </source>
</evidence>
<keyword evidence="1" id="KW-0597">Phosphoprotein</keyword>
<dbReference type="GO" id="GO:0016787">
    <property type="term" value="F:hydrolase activity"/>
    <property type="evidence" value="ECO:0007669"/>
    <property type="project" value="UniProtKB-KW"/>
</dbReference>
<dbReference type="InterPro" id="IPR008201">
    <property type="entry name" value="HepT-like"/>
</dbReference>
<accession>A0A1M6LDN9</accession>
<reference evidence="7 8" key="1">
    <citation type="submission" date="2016-11" db="EMBL/GenBank/DDBJ databases">
        <authorList>
            <person name="Jaros S."/>
            <person name="Januszkiewicz K."/>
            <person name="Wedrychowicz H."/>
        </authorList>
    </citation>
    <scope>NUCLEOTIDE SEQUENCE [LARGE SCALE GENOMIC DNA]</scope>
    <source>
        <strain evidence="7 8">DSM 14214</strain>
    </source>
</reference>
<keyword evidence="2" id="KW-1277">Toxin-antitoxin system</keyword>
<evidence type="ECO:0000256" key="1">
    <source>
        <dbReference type="ARBA" id="ARBA00022553"/>
    </source>
</evidence>
<name>A0A1M6LDN9_9FIRM</name>
<keyword evidence="8" id="KW-1185">Reference proteome</keyword>
<evidence type="ECO:0000256" key="4">
    <source>
        <dbReference type="ARBA" id="ARBA00022741"/>
    </source>
</evidence>
<dbReference type="RefSeq" id="WP_072848486.1">
    <property type="nucleotide sequence ID" value="NZ_FRAH01000004.1"/>
</dbReference>
<evidence type="ECO:0000256" key="6">
    <source>
        <dbReference type="ARBA" id="ARBA00024207"/>
    </source>
</evidence>
<protein>
    <submittedName>
        <fullName evidence="7">Uncharacterized conserved protein, contains HEPN domain</fullName>
    </submittedName>
</protein>
<dbReference type="InterPro" id="IPR051813">
    <property type="entry name" value="HepT_RNase_toxin"/>
</dbReference>
<organism evidence="7 8">
    <name type="scientific">Anaerotignum lactatifermentans DSM 14214</name>
    <dbReference type="NCBI Taxonomy" id="1121323"/>
    <lineage>
        <taxon>Bacteria</taxon>
        <taxon>Bacillati</taxon>
        <taxon>Bacillota</taxon>
        <taxon>Clostridia</taxon>
        <taxon>Lachnospirales</taxon>
        <taxon>Anaerotignaceae</taxon>
        <taxon>Anaerotignum</taxon>
    </lineage>
</organism>
<keyword evidence="3" id="KW-0540">Nuclease</keyword>
<dbReference type="GO" id="GO:0110001">
    <property type="term" value="C:toxin-antitoxin complex"/>
    <property type="evidence" value="ECO:0007669"/>
    <property type="project" value="InterPro"/>
</dbReference>
<dbReference type="Pfam" id="PF01934">
    <property type="entry name" value="HepT-like"/>
    <property type="match status" value="1"/>
</dbReference>
<proteinExistence type="inferred from homology"/>
<dbReference type="OrthoDB" id="9810538at2"/>
<dbReference type="AlphaFoldDB" id="A0A1M6LDN9"/>
<sequence length="122" mass="14409">MRADRNAEVLKHMVKYCRQIEETVLRFQKDFEVFSKDYVYQNAVALCVLQIGELTTKLTDDFKQTYTGMPWNQIKAMRNIVAHNYGSIDAEILWETIENDVPKLKEYCLEIINILNKNNEDK</sequence>
<keyword evidence="5" id="KW-0378">Hydrolase</keyword>
<dbReference type="PANTHER" id="PTHR34139:SF1">
    <property type="entry name" value="RNASE MJ1380-RELATED"/>
    <property type="match status" value="1"/>
</dbReference>
<evidence type="ECO:0000256" key="2">
    <source>
        <dbReference type="ARBA" id="ARBA00022649"/>
    </source>
</evidence>
<gene>
    <name evidence="7" type="ORF">SAMN02745138_00354</name>
</gene>
<keyword evidence="4" id="KW-0547">Nucleotide-binding</keyword>
<evidence type="ECO:0000313" key="7">
    <source>
        <dbReference type="EMBL" id="SHJ69351.1"/>
    </source>
</evidence>
<dbReference type="InterPro" id="IPR037038">
    <property type="entry name" value="HepT-like_sf"/>
</dbReference>
<dbReference type="Proteomes" id="UP000183975">
    <property type="component" value="Unassembled WGS sequence"/>
</dbReference>